<reference evidence="1" key="1">
    <citation type="submission" date="2022-08" db="EMBL/GenBank/DDBJ databases">
        <title>Genome Sequence of Fusarium decemcellulare.</title>
        <authorList>
            <person name="Buettner E."/>
        </authorList>
    </citation>
    <scope>NUCLEOTIDE SEQUENCE</scope>
    <source>
        <strain evidence="1">Babe19</strain>
    </source>
</reference>
<name>A0ACC1RZK4_9HYPO</name>
<proteinExistence type="predicted"/>
<accession>A0ACC1RZK4</accession>
<dbReference type="EMBL" id="JANRMS010001349">
    <property type="protein sequence ID" value="KAJ3528946.1"/>
    <property type="molecule type" value="Genomic_DNA"/>
</dbReference>
<protein>
    <submittedName>
        <fullName evidence="1">Uncharacterized protein</fullName>
    </submittedName>
</protein>
<dbReference type="Proteomes" id="UP001148629">
    <property type="component" value="Unassembled WGS sequence"/>
</dbReference>
<sequence length="289" mass="32112">MARTITRDDESIFIPFGGLNFGPKSSKSTVVNIVFRTGDNIPATGLHWHETHTEYLQVVQGYALVTIGDRTAVFTKDDGVITIPRYTIHQYSRADNTEEGKAGKNMDLMVREWTDPADGDKEVFFRNIISLLRDKKDTVSGTVGMLFSIMVVAWAHDNYPVFWQGPGFLGKSVQGAYLGRIASNTIVVRADRGGFQLTHPPTRGLTLLAPVYGRTGLATNLRRSSGSTIDQFSSAVRQQRSACSVAETMRRETIRLGNRGQEQEPVWMHISESQGNPTARRPSSTEKFN</sequence>
<keyword evidence="2" id="KW-1185">Reference proteome</keyword>
<gene>
    <name evidence="1" type="ORF">NM208_g9980</name>
</gene>
<comment type="caution">
    <text evidence="1">The sequence shown here is derived from an EMBL/GenBank/DDBJ whole genome shotgun (WGS) entry which is preliminary data.</text>
</comment>
<evidence type="ECO:0000313" key="2">
    <source>
        <dbReference type="Proteomes" id="UP001148629"/>
    </source>
</evidence>
<organism evidence="1 2">
    <name type="scientific">Fusarium decemcellulare</name>
    <dbReference type="NCBI Taxonomy" id="57161"/>
    <lineage>
        <taxon>Eukaryota</taxon>
        <taxon>Fungi</taxon>
        <taxon>Dikarya</taxon>
        <taxon>Ascomycota</taxon>
        <taxon>Pezizomycotina</taxon>
        <taxon>Sordariomycetes</taxon>
        <taxon>Hypocreomycetidae</taxon>
        <taxon>Hypocreales</taxon>
        <taxon>Nectriaceae</taxon>
        <taxon>Fusarium</taxon>
        <taxon>Fusarium decemcellulare species complex</taxon>
    </lineage>
</organism>
<evidence type="ECO:0000313" key="1">
    <source>
        <dbReference type="EMBL" id="KAJ3528946.1"/>
    </source>
</evidence>